<keyword evidence="6" id="KW-1185">Reference proteome</keyword>
<protein>
    <submittedName>
        <fullName evidence="5">ADP-glyceromanno-heptose 6-epimerase</fullName>
    </submittedName>
</protein>
<accession>A0A5M3YPF1</accession>
<evidence type="ECO:0000256" key="3">
    <source>
        <dbReference type="ARBA" id="ARBA00023277"/>
    </source>
</evidence>
<sequence>MIVVTGGAGFVGSNIVKALNKRNQKNIVVVDDMSDGSKFANLVDCDIADYLDADDFRKAIRDNTLPFNPTVIFHNGACSSTTEMNGKYMLDVNFTMSKELFHYCQRNKTRFIYASSAAVYGSSHSPAAGEKTPQMRPLNVYGYSKMLFDQYVESHLVYGGSQVVGLRYFNVYGPREQHKGAMASIVYQMYQQLQETGAITLFGEYDGYKPGMQQRDFIHVDDVVKVNLYFFDYPSACSGIFDVGTGHADTFIDMAMAVQKICGVTGNIGFKPFPEHLKGRYQSYTCADVSQLRSIGFGDEFKSIQDGVREYGQWLMG</sequence>
<dbReference type="SUPFAM" id="SSF51735">
    <property type="entry name" value="NAD(P)-binding Rossmann-fold domains"/>
    <property type="match status" value="1"/>
</dbReference>
<name>A0A5M3YPF1_ASPTE</name>
<dbReference type="Pfam" id="PF01370">
    <property type="entry name" value="Epimerase"/>
    <property type="match status" value="1"/>
</dbReference>
<evidence type="ECO:0000259" key="4">
    <source>
        <dbReference type="Pfam" id="PF01370"/>
    </source>
</evidence>
<feature type="domain" description="NAD-dependent epimerase/dehydratase" evidence="4">
    <location>
        <begin position="2"/>
        <end position="243"/>
    </location>
</feature>
<keyword evidence="1" id="KW-0521">NADP</keyword>
<dbReference type="NCBIfam" id="TIGR02197">
    <property type="entry name" value="heptose_epim"/>
    <property type="match status" value="1"/>
</dbReference>
<proteinExistence type="inferred from homology"/>
<dbReference type="PANTHER" id="PTHR43103">
    <property type="entry name" value="NUCLEOSIDE-DIPHOSPHATE-SUGAR EPIMERASE"/>
    <property type="match status" value="1"/>
</dbReference>
<keyword evidence="2" id="KW-0413">Isomerase</keyword>
<dbReference type="CDD" id="cd05248">
    <property type="entry name" value="ADP_GME_SDR_e"/>
    <property type="match status" value="1"/>
</dbReference>
<comment type="caution">
    <text evidence="5">The sequence shown here is derived from an EMBL/GenBank/DDBJ whole genome shotgun (WGS) entry which is preliminary data.</text>
</comment>
<dbReference type="PANTHER" id="PTHR43103:SF3">
    <property type="entry name" value="ADP-L-GLYCERO-D-MANNO-HEPTOSE-6-EPIMERASE"/>
    <property type="match status" value="1"/>
</dbReference>
<dbReference type="InterPro" id="IPR011912">
    <property type="entry name" value="Heptose_epim"/>
</dbReference>
<dbReference type="AlphaFoldDB" id="A0A5M3YPF1"/>
<dbReference type="OrthoDB" id="331544at2759"/>
<organism evidence="5 6">
    <name type="scientific">Aspergillus terreus</name>
    <dbReference type="NCBI Taxonomy" id="33178"/>
    <lineage>
        <taxon>Eukaryota</taxon>
        <taxon>Fungi</taxon>
        <taxon>Dikarya</taxon>
        <taxon>Ascomycota</taxon>
        <taxon>Pezizomycotina</taxon>
        <taxon>Eurotiomycetes</taxon>
        <taxon>Eurotiomycetidae</taxon>
        <taxon>Eurotiales</taxon>
        <taxon>Aspergillaceae</taxon>
        <taxon>Aspergillus</taxon>
        <taxon>Aspergillus subgen. Circumdati</taxon>
    </lineage>
</organism>
<dbReference type="InterPro" id="IPR036291">
    <property type="entry name" value="NAD(P)-bd_dom_sf"/>
</dbReference>
<gene>
    <name evidence="5" type="ORF">ATEIFO6365_0004052000</name>
</gene>
<dbReference type="Gene3D" id="3.90.25.10">
    <property type="entry name" value="UDP-galactose 4-epimerase, domain 1"/>
    <property type="match status" value="1"/>
</dbReference>
<dbReference type="Proteomes" id="UP000452235">
    <property type="component" value="Unassembled WGS sequence"/>
</dbReference>
<dbReference type="HAMAP" id="MF_01601">
    <property type="entry name" value="Heptose_epimerase"/>
    <property type="match status" value="1"/>
</dbReference>
<keyword evidence="3" id="KW-0119">Carbohydrate metabolism</keyword>
<dbReference type="GO" id="GO:0008712">
    <property type="term" value="F:ADP-glyceromanno-heptose 6-epimerase activity"/>
    <property type="evidence" value="ECO:0007669"/>
    <property type="project" value="InterPro"/>
</dbReference>
<evidence type="ECO:0000256" key="1">
    <source>
        <dbReference type="ARBA" id="ARBA00022857"/>
    </source>
</evidence>
<dbReference type="EMBL" id="BLJY01000004">
    <property type="protein sequence ID" value="GFF15401.1"/>
    <property type="molecule type" value="Genomic_DNA"/>
</dbReference>
<dbReference type="GO" id="GO:0050661">
    <property type="term" value="F:NADP binding"/>
    <property type="evidence" value="ECO:0007669"/>
    <property type="project" value="InterPro"/>
</dbReference>
<evidence type="ECO:0000313" key="6">
    <source>
        <dbReference type="Proteomes" id="UP000452235"/>
    </source>
</evidence>
<evidence type="ECO:0000313" key="5">
    <source>
        <dbReference type="EMBL" id="GFF15401.1"/>
    </source>
</evidence>
<dbReference type="GO" id="GO:0005975">
    <property type="term" value="P:carbohydrate metabolic process"/>
    <property type="evidence" value="ECO:0007669"/>
    <property type="project" value="InterPro"/>
</dbReference>
<dbReference type="InterPro" id="IPR001509">
    <property type="entry name" value="Epimerase_deHydtase"/>
</dbReference>
<reference evidence="5 6" key="1">
    <citation type="submission" date="2020-01" db="EMBL/GenBank/DDBJ databases">
        <title>Aspergillus terreus IFO 6365 whole genome shotgun sequence.</title>
        <authorList>
            <person name="Kanamasa S."/>
            <person name="Takahashi H."/>
        </authorList>
    </citation>
    <scope>NUCLEOTIDE SEQUENCE [LARGE SCALE GENOMIC DNA]</scope>
    <source>
        <strain evidence="5 6">IFO 6365</strain>
    </source>
</reference>
<dbReference type="VEuPathDB" id="FungiDB:ATEG_04553"/>
<evidence type="ECO:0000256" key="2">
    <source>
        <dbReference type="ARBA" id="ARBA00023235"/>
    </source>
</evidence>
<dbReference type="Gene3D" id="3.40.50.720">
    <property type="entry name" value="NAD(P)-binding Rossmann-like Domain"/>
    <property type="match status" value="1"/>
</dbReference>